<gene>
    <name evidence="8" type="ORF">AQZ52_15810</name>
</gene>
<dbReference type="SMART" id="SM00448">
    <property type="entry name" value="REC"/>
    <property type="match status" value="1"/>
</dbReference>
<dbReference type="CDD" id="cd00383">
    <property type="entry name" value="trans_reg_C"/>
    <property type="match status" value="1"/>
</dbReference>
<dbReference type="Proteomes" id="UP000058012">
    <property type="component" value="Unassembled WGS sequence"/>
</dbReference>
<keyword evidence="2" id="KW-0902">Two-component regulatory system</keyword>
<evidence type="ECO:0000256" key="4">
    <source>
        <dbReference type="PROSITE-ProRule" id="PRU00169"/>
    </source>
</evidence>
<feature type="domain" description="Response regulatory" evidence="6">
    <location>
        <begin position="6"/>
        <end position="122"/>
    </location>
</feature>
<accession>A0A124JTL4</accession>
<dbReference type="RefSeq" id="WP_067913163.1">
    <property type="nucleotide sequence ID" value="NZ_KQ954246.1"/>
</dbReference>
<evidence type="ECO:0000259" key="7">
    <source>
        <dbReference type="PROSITE" id="PS51755"/>
    </source>
</evidence>
<dbReference type="Gene3D" id="1.10.10.10">
    <property type="entry name" value="Winged helix-like DNA-binding domain superfamily/Winged helix DNA-binding domain"/>
    <property type="match status" value="1"/>
</dbReference>
<dbReference type="GO" id="GO:0000156">
    <property type="term" value="F:phosphorelay response regulator activity"/>
    <property type="evidence" value="ECO:0007669"/>
    <property type="project" value="TreeGrafter"/>
</dbReference>
<feature type="DNA-binding region" description="OmpR/PhoB-type" evidence="5">
    <location>
        <begin position="131"/>
        <end position="229"/>
    </location>
</feature>
<comment type="caution">
    <text evidence="4">Lacks conserved residue(s) required for the propagation of feature annotation.</text>
</comment>
<dbReference type="PROSITE" id="PS50110">
    <property type="entry name" value="RESPONSE_REGULATORY"/>
    <property type="match status" value="1"/>
</dbReference>
<sequence>MSRKASILLYEPNQTILRMMKFNLEMEGFIVVEAGEPAEVTRHIAMQDLDLVLLNWTEPGEGCIDLCRAVRQADGVGYLPIIVVSAARDERERLGAYDAGADDIVMKPFSLPELLARIRAILRRTAPAISGRVIRIAGVEMDIDNGTVKRDGIDVRLSLIEFKILRYLMENAGKVRTREQIRHAVWGRDSQIEIRAVDVRITRLRRRLNVESRPDVIRTVRSVGYALGDQQPRLRAELRFDGAEA</sequence>
<dbReference type="GO" id="GO:0000976">
    <property type="term" value="F:transcription cis-regulatory region binding"/>
    <property type="evidence" value="ECO:0007669"/>
    <property type="project" value="TreeGrafter"/>
</dbReference>
<dbReference type="GO" id="GO:0005829">
    <property type="term" value="C:cytosol"/>
    <property type="evidence" value="ECO:0007669"/>
    <property type="project" value="TreeGrafter"/>
</dbReference>
<feature type="domain" description="OmpR/PhoB-type" evidence="7">
    <location>
        <begin position="131"/>
        <end position="229"/>
    </location>
</feature>
<dbReference type="PANTHER" id="PTHR48111">
    <property type="entry name" value="REGULATOR OF RPOS"/>
    <property type="match status" value="1"/>
</dbReference>
<dbReference type="Pfam" id="PF00072">
    <property type="entry name" value="Response_reg"/>
    <property type="match status" value="1"/>
</dbReference>
<dbReference type="Pfam" id="PF00486">
    <property type="entry name" value="Trans_reg_C"/>
    <property type="match status" value="1"/>
</dbReference>
<dbReference type="InterPro" id="IPR036388">
    <property type="entry name" value="WH-like_DNA-bd_sf"/>
</dbReference>
<organism evidence="8 9">
    <name type="scientific">Novosphingobium fuchskuhlense</name>
    <dbReference type="NCBI Taxonomy" id="1117702"/>
    <lineage>
        <taxon>Bacteria</taxon>
        <taxon>Pseudomonadati</taxon>
        <taxon>Pseudomonadota</taxon>
        <taxon>Alphaproteobacteria</taxon>
        <taxon>Sphingomonadales</taxon>
        <taxon>Sphingomonadaceae</taxon>
        <taxon>Novosphingobium</taxon>
    </lineage>
</organism>
<dbReference type="InterPro" id="IPR001867">
    <property type="entry name" value="OmpR/PhoB-type_DNA-bd"/>
</dbReference>
<name>A0A124JTL4_9SPHN</name>
<dbReference type="SMART" id="SM00862">
    <property type="entry name" value="Trans_reg_C"/>
    <property type="match status" value="1"/>
</dbReference>
<evidence type="ECO:0000256" key="5">
    <source>
        <dbReference type="PROSITE-ProRule" id="PRU01091"/>
    </source>
</evidence>
<keyword evidence="1" id="KW-0597">Phosphoprotein</keyword>
<evidence type="ECO:0000256" key="2">
    <source>
        <dbReference type="ARBA" id="ARBA00023012"/>
    </source>
</evidence>
<protein>
    <recommendedName>
        <fullName evidence="10">PhoB family transcriptional regulator</fullName>
    </recommendedName>
</protein>
<evidence type="ECO:0008006" key="10">
    <source>
        <dbReference type="Google" id="ProtNLM"/>
    </source>
</evidence>
<evidence type="ECO:0000259" key="6">
    <source>
        <dbReference type="PROSITE" id="PS50110"/>
    </source>
</evidence>
<keyword evidence="9" id="KW-1185">Reference proteome</keyword>
<dbReference type="InterPro" id="IPR016032">
    <property type="entry name" value="Sig_transdc_resp-reg_C-effctor"/>
</dbReference>
<evidence type="ECO:0000256" key="3">
    <source>
        <dbReference type="ARBA" id="ARBA00023125"/>
    </source>
</evidence>
<dbReference type="EMBL" id="LLZS01000009">
    <property type="protein sequence ID" value="KUR70312.1"/>
    <property type="molecule type" value="Genomic_DNA"/>
</dbReference>
<dbReference type="GO" id="GO:0006355">
    <property type="term" value="P:regulation of DNA-templated transcription"/>
    <property type="evidence" value="ECO:0007669"/>
    <property type="project" value="InterPro"/>
</dbReference>
<dbReference type="PROSITE" id="PS51755">
    <property type="entry name" value="OMPR_PHOB"/>
    <property type="match status" value="1"/>
</dbReference>
<dbReference type="STRING" id="1117702.AQZ52_15810"/>
<reference evidence="8 9" key="1">
    <citation type="submission" date="2015-10" db="EMBL/GenBank/DDBJ databases">
        <title>Draft genome sequence of Novosphingobium fuchskuhlense DSM 25065 isolated from a surface water sample of the southwest basin of Lake Grosse Fuchskuhle.</title>
        <authorList>
            <person name="Ruckert C."/>
            <person name="Winkler A."/>
            <person name="Glaeser J."/>
            <person name="Grossart H.-P."/>
            <person name="Kalinowski J."/>
            <person name="Glaeser S."/>
        </authorList>
    </citation>
    <scope>NUCLEOTIDE SEQUENCE [LARGE SCALE GENOMIC DNA]</scope>
    <source>
        <strain evidence="8 9">FNE08-7</strain>
    </source>
</reference>
<dbReference type="SUPFAM" id="SSF52172">
    <property type="entry name" value="CheY-like"/>
    <property type="match status" value="1"/>
</dbReference>
<evidence type="ECO:0000256" key="1">
    <source>
        <dbReference type="ARBA" id="ARBA00022553"/>
    </source>
</evidence>
<keyword evidence="3 5" id="KW-0238">DNA-binding</keyword>
<dbReference type="InterPro" id="IPR001789">
    <property type="entry name" value="Sig_transdc_resp-reg_receiver"/>
</dbReference>
<dbReference type="AlphaFoldDB" id="A0A124JTL4"/>
<comment type="caution">
    <text evidence="8">The sequence shown here is derived from an EMBL/GenBank/DDBJ whole genome shotgun (WGS) entry which is preliminary data.</text>
</comment>
<proteinExistence type="predicted"/>
<evidence type="ECO:0000313" key="8">
    <source>
        <dbReference type="EMBL" id="KUR70312.1"/>
    </source>
</evidence>
<dbReference type="InterPro" id="IPR039420">
    <property type="entry name" value="WalR-like"/>
</dbReference>
<dbReference type="PANTHER" id="PTHR48111:SF40">
    <property type="entry name" value="PHOSPHATE REGULON TRANSCRIPTIONAL REGULATORY PROTEIN PHOB"/>
    <property type="match status" value="1"/>
</dbReference>
<dbReference type="SUPFAM" id="SSF46894">
    <property type="entry name" value="C-terminal effector domain of the bipartite response regulators"/>
    <property type="match status" value="1"/>
</dbReference>
<evidence type="ECO:0000313" key="9">
    <source>
        <dbReference type="Proteomes" id="UP000058012"/>
    </source>
</evidence>
<dbReference type="Gene3D" id="3.40.50.2300">
    <property type="match status" value="1"/>
</dbReference>
<dbReference type="InterPro" id="IPR011006">
    <property type="entry name" value="CheY-like_superfamily"/>
</dbReference>
<dbReference type="GO" id="GO:0032993">
    <property type="term" value="C:protein-DNA complex"/>
    <property type="evidence" value="ECO:0007669"/>
    <property type="project" value="TreeGrafter"/>
</dbReference>